<comment type="subcellular location">
    <subcellularLocation>
        <location evidence="1">Cell membrane</location>
        <topology evidence="1">Lipid-anchor</topology>
        <topology evidence="1">GPI-anchor</topology>
    </subcellularLocation>
</comment>
<keyword evidence="6" id="KW-0325">Glycoprotein</keyword>
<feature type="signal peptide" evidence="8">
    <location>
        <begin position="1"/>
        <end position="25"/>
    </location>
</feature>
<dbReference type="PANTHER" id="PTHR34992:SF10">
    <property type="entry name" value="COPPER ACQUISITION FACTOR BIM1-LIKE DOMAIN-CONTAINING PROTEIN"/>
    <property type="match status" value="1"/>
</dbReference>
<keyword evidence="7" id="KW-0449">Lipoprotein</keyword>
<dbReference type="PANTHER" id="PTHR34992">
    <property type="entry name" value="HYPHAL ANASTAMOSIS-7 PROTEIN"/>
    <property type="match status" value="1"/>
</dbReference>
<dbReference type="Proteomes" id="UP000002038">
    <property type="component" value="Unassembled WGS sequence"/>
</dbReference>
<accession>A0A179UDT2</accession>
<gene>
    <name evidence="10" type="ORF">BDBG_01185</name>
</gene>
<keyword evidence="3" id="KW-0336">GPI-anchor</keyword>
<dbReference type="VEuPathDB" id="FungiDB:BDBG_01185"/>
<evidence type="ECO:0000256" key="8">
    <source>
        <dbReference type="SAM" id="SignalP"/>
    </source>
</evidence>
<dbReference type="EMBL" id="GG657449">
    <property type="protein sequence ID" value="OAT04672.1"/>
    <property type="molecule type" value="Genomic_DNA"/>
</dbReference>
<proteinExistence type="predicted"/>
<evidence type="ECO:0000256" key="4">
    <source>
        <dbReference type="ARBA" id="ARBA00022729"/>
    </source>
</evidence>
<dbReference type="GO" id="GO:0098552">
    <property type="term" value="C:side of membrane"/>
    <property type="evidence" value="ECO:0007669"/>
    <property type="project" value="UniProtKB-KW"/>
</dbReference>
<feature type="domain" description="Copper acquisition factor BIM1-like" evidence="9">
    <location>
        <begin position="25"/>
        <end position="202"/>
    </location>
</feature>
<dbReference type="OrthoDB" id="5329488at2759"/>
<protein>
    <recommendedName>
        <fullName evidence="9">Copper acquisition factor BIM1-like domain-containing protein</fullName>
    </recommendedName>
</protein>
<keyword evidence="11" id="KW-1185">Reference proteome</keyword>
<dbReference type="GeneID" id="8507446"/>
<dbReference type="RefSeq" id="XP_002628277.1">
    <property type="nucleotide sequence ID" value="XM_002628231.2"/>
</dbReference>
<feature type="chain" id="PRO_5008107322" description="Copper acquisition factor BIM1-like domain-containing protein" evidence="8">
    <location>
        <begin position="26"/>
        <end position="245"/>
    </location>
</feature>
<dbReference type="GO" id="GO:0005886">
    <property type="term" value="C:plasma membrane"/>
    <property type="evidence" value="ECO:0007669"/>
    <property type="project" value="UniProtKB-SubCell"/>
</dbReference>
<evidence type="ECO:0000256" key="6">
    <source>
        <dbReference type="ARBA" id="ARBA00023180"/>
    </source>
</evidence>
<evidence type="ECO:0000313" key="10">
    <source>
        <dbReference type="EMBL" id="OAT04672.1"/>
    </source>
</evidence>
<evidence type="ECO:0000313" key="11">
    <source>
        <dbReference type="Proteomes" id="UP000002038"/>
    </source>
</evidence>
<sequence length="245" mass="26654">MRQNPSLEAWWAILLVALFASSVTAHTIIVYPGWRGNNLHTTGNFTETNGLGIGRGANDSELLYPAGMQWAYPCGGMPTSQNRTKWPIKGGAVSFQPGWFPGHKTAFIYLNMGYGTIPPNMSHPMIAPFQLVAPTNQEYPGTFCLPQVPLPRNADLKVGDDATIQIVETAQHGAALYNCVDITLAEPEDVPEVTKDNCFNSTHLSARYIFAMDIESRAPSTTTSSSLMSYALVPLLLVGSFGLLF</sequence>
<reference evidence="11" key="1">
    <citation type="journal article" date="2015" name="PLoS Genet.">
        <title>The dynamic genome and transcriptome of the human fungal pathogen Blastomyces and close relative Emmonsia.</title>
        <authorList>
            <person name="Munoz J.F."/>
            <person name="Gauthier G.M."/>
            <person name="Desjardins C.A."/>
            <person name="Gallo J.E."/>
            <person name="Holder J."/>
            <person name="Sullivan T.D."/>
            <person name="Marty A.J."/>
            <person name="Carmen J.C."/>
            <person name="Chen Z."/>
            <person name="Ding L."/>
            <person name="Gujja S."/>
            <person name="Magrini V."/>
            <person name="Misas E."/>
            <person name="Mitreva M."/>
            <person name="Priest M."/>
            <person name="Saif S."/>
            <person name="Whiston E.A."/>
            <person name="Young S."/>
            <person name="Zeng Q."/>
            <person name="Goldman W.E."/>
            <person name="Mardis E.R."/>
            <person name="Taylor J.W."/>
            <person name="McEwen J.G."/>
            <person name="Clay O.K."/>
            <person name="Klein B.S."/>
            <person name="Cuomo C.A."/>
        </authorList>
    </citation>
    <scope>NUCLEOTIDE SEQUENCE [LARGE SCALE GENOMIC DNA]</scope>
    <source>
        <strain evidence="11">SLH14081</strain>
    </source>
</reference>
<name>A0A179UDT2_BLAGS</name>
<keyword evidence="5" id="KW-0472">Membrane</keyword>
<evidence type="ECO:0000256" key="5">
    <source>
        <dbReference type="ARBA" id="ARBA00023136"/>
    </source>
</evidence>
<evidence type="ECO:0000256" key="7">
    <source>
        <dbReference type="ARBA" id="ARBA00023288"/>
    </source>
</evidence>
<evidence type="ECO:0000256" key="1">
    <source>
        <dbReference type="ARBA" id="ARBA00004609"/>
    </source>
</evidence>
<keyword evidence="2" id="KW-1003">Cell membrane</keyword>
<dbReference type="Pfam" id="PF20238">
    <property type="entry name" value="BIM1-like_dom"/>
    <property type="match status" value="1"/>
</dbReference>
<dbReference type="AlphaFoldDB" id="A0A179UDT2"/>
<dbReference type="KEGG" id="bgh:BDBG_01185"/>
<keyword evidence="4 8" id="KW-0732">Signal</keyword>
<evidence type="ECO:0000259" key="9">
    <source>
        <dbReference type="Pfam" id="PF20238"/>
    </source>
</evidence>
<evidence type="ECO:0000256" key="2">
    <source>
        <dbReference type="ARBA" id="ARBA00022475"/>
    </source>
</evidence>
<evidence type="ECO:0000256" key="3">
    <source>
        <dbReference type="ARBA" id="ARBA00022622"/>
    </source>
</evidence>
<organism evidence="10 11">
    <name type="scientific">Blastomyces gilchristii (strain SLH14081)</name>
    <name type="common">Blastomyces dermatitidis</name>
    <dbReference type="NCBI Taxonomy" id="559298"/>
    <lineage>
        <taxon>Eukaryota</taxon>
        <taxon>Fungi</taxon>
        <taxon>Dikarya</taxon>
        <taxon>Ascomycota</taxon>
        <taxon>Pezizomycotina</taxon>
        <taxon>Eurotiomycetes</taxon>
        <taxon>Eurotiomycetidae</taxon>
        <taxon>Onygenales</taxon>
        <taxon>Ajellomycetaceae</taxon>
        <taxon>Blastomyces</taxon>
    </lineage>
</organism>
<dbReference type="CDD" id="cd21176">
    <property type="entry name" value="LPMO_auxiliary-like"/>
    <property type="match status" value="1"/>
</dbReference>
<dbReference type="InterPro" id="IPR046530">
    <property type="entry name" value="BIM1-like_dom"/>
</dbReference>
<dbReference type="InterPro" id="IPR046936">
    <property type="entry name" value="BIM1-like"/>
</dbReference>